<dbReference type="SUPFAM" id="SSF143011">
    <property type="entry name" value="RelE-like"/>
    <property type="match status" value="1"/>
</dbReference>
<gene>
    <name evidence="1" type="ORF">dnm_096610</name>
</gene>
<dbReference type="InterPro" id="IPR007711">
    <property type="entry name" value="HigB-1"/>
</dbReference>
<organism evidence="1 2">
    <name type="scientific">Desulfonema magnum</name>
    <dbReference type="NCBI Taxonomy" id="45655"/>
    <lineage>
        <taxon>Bacteria</taxon>
        <taxon>Pseudomonadati</taxon>
        <taxon>Thermodesulfobacteriota</taxon>
        <taxon>Desulfobacteria</taxon>
        <taxon>Desulfobacterales</taxon>
        <taxon>Desulfococcaceae</taxon>
        <taxon>Desulfonema</taxon>
    </lineage>
</organism>
<dbReference type="EMBL" id="CP061800">
    <property type="protein sequence ID" value="QTA93559.1"/>
    <property type="molecule type" value="Genomic_DNA"/>
</dbReference>
<dbReference type="KEGG" id="dmm:dnm_096610"/>
<protein>
    <submittedName>
        <fullName evidence="1">Toxin-antitoxin system, toxin component, HigB-like</fullName>
    </submittedName>
</protein>
<accession>A0A975BXG2</accession>
<evidence type="ECO:0000313" key="2">
    <source>
        <dbReference type="Proteomes" id="UP000663722"/>
    </source>
</evidence>
<dbReference type="RefSeq" id="WP_207680447.1">
    <property type="nucleotide sequence ID" value="NZ_CP061800.1"/>
</dbReference>
<dbReference type="AlphaFoldDB" id="A0A975BXG2"/>
<dbReference type="InterPro" id="IPR035093">
    <property type="entry name" value="RelE/ParE_toxin_dom_sf"/>
</dbReference>
<dbReference type="PANTHER" id="PTHR40266">
    <property type="entry name" value="TOXIN HIGB-1"/>
    <property type="match status" value="1"/>
</dbReference>
<proteinExistence type="predicted"/>
<evidence type="ECO:0000313" key="1">
    <source>
        <dbReference type="EMBL" id="QTA93559.1"/>
    </source>
</evidence>
<sequence>MGIKNFRNKGTEDINYGRSSKAALKILPKNLHRKAQVKLARLSALSSFLDLKEIRGNRFESLKGDREGQYSIRINDQYRICFGWEKDEATDVEIADYH</sequence>
<dbReference type="Gene3D" id="3.30.2310.20">
    <property type="entry name" value="RelE-like"/>
    <property type="match status" value="1"/>
</dbReference>
<keyword evidence="2" id="KW-1185">Reference proteome</keyword>
<name>A0A975BXG2_9BACT</name>
<reference evidence="1" key="1">
    <citation type="journal article" date="2021" name="Microb. Physiol.">
        <title>Proteogenomic Insights into the Physiology of Marine, Sulfate-Reducing, Filamentous Desulfonema limicola and Desulfonema magnum.</title>
        <authorList>
            <person name="Schnaars V."/>
            <person name="Wohlbrand L."/>
            <person name="Scheve S."/>
            <person name="Hinrichs C."/>
            <person name="Reinhardt R."/>
            <person name="Rabus R."/>
        </authorList>
    </citation>
    <scope>NUCLEOTIDE SEQUENCE</scope>
    <source>
        <strain evidence="1">4be13</strain>
    </source>
</reference>
<dbReference type="Proteomes" id="UP000663722">
    <property type="component" value="Chromosome"/>
</dbReference>
<dbReference type="PANTHER" id="PTHR40266:SF2">
    <property type="entry name" value="TOXIN HIGB-1"/>
    <property type="match status" value="1"/>
</dbReference>
<dbReference type="Pfam" id="PF05015">
    <property type="entry name" value="HigB-like_toxin"/>
    <property type="match status" value="1"/>
</dbReference>